<dbReference type="InterPro" id="IPR002022">
    <property type="entry name" value="Pec_lyase"/>
</dbReference>
<dbReference type="InterPro" id="IPR012334">
    <property type="entry name" value="Pectin_lyas_fold"/>
</dbReference>
<protein>
    <submittedName>
        <fullName evidence="5">Polysaccharide lyase family 1 protein</fullName>
    </submittedName>
</protein>
<keyword evidence="1 2" id="KW-0456">Lyase</keyword>
<name>A0ABV5HIT1_9VIBR</name>
<keyword evidence="6" id="KW-1185">Reference proteome</keyword>
<keyword evidence="2" id="KW-0119">Carbohydrate metabolism</keyword>
<proteinExistence type="inferred from homology"/>
<comment type="subcellular location">
    <subcellularLocation>
        <location evidence="2">Secreted</location>
    </subcellularLocation>
</comment>
<sequence>MKKTYLALLLPLLIVGCNTTDSDDNTANNGNANNQVAVIQSADGWAAANGVVTGGEGASESHIYTVTTRDELIEALYGDANASLSDLPSNEPKIIYISGTIDLTADASGASRSEESFMAECETTFDDYDTFYTAYQNEYDPNVWNNQTLENGDPPDPYGELEEQRDCFQHAQADYIKFRVGSNTSIIGLGDDAEIKFGTLSLGQSGGEAVQNIIIRNIAFNDAFDMFPAWDPGDSFSIDDDELGVGNCSAEYISDEQNPNACPSREGGGRWNSEYDLISVDNAQQVWIDHNYFSDGERTDDQYPPVFDAPYNAKEQKVQHHDGLIDVTNGATQVTITYNVFENHDKTNLLGGSDNTNADRNYGPGSIDVTFHHNYWHNTGQRMPRVRFGRVHVYNNYYSLNNSDVHAEPYYPMGEAVILGAAAKIFAENNVFEIATEDTESASAKIVSYKSKQSKKERCLEYGFTEQECSTYFYSSGNTLDGNNIDLTPIAQEHAESSSSNAELYIIDPDATDNYWTPQMVYDYQLQSTSSVKQFVIDNAGTGKIDIQ</sequence>
<dbReference type="InterPro" id="IPR045032">
    <property type="entry name" value="PEL"/>
</dbReference>
<dbReference type="EMBL" id="JBHMEP010000001">
    <property type="protein sequence ID" value="MFB9134131.1"/>
    <property type="molecule type" value="Genomic_DNA"/>
</dbReference>
<evidence type="ECO:0000256" key="3">
    <source>
        <dbReference type="SAM" id="SignalP"/>
    </source>
</evidence>
<evidence type="ECO:0000259" key="4">
    <source>
        <dbReference type="SMART" id="SM00656"/>
    </source>
</evidence>
<keyword evidence="2" id="KW-0624">Polysaccharide degradation</keyword>
<dbReference type="SMART" id="SM00656">
    <property type="entry name" value="Amb_all"/>
    <property type="match status" value="1"/>
</dbReference>
<evidence type="ECO:0000313" key="6">
    <source>
        <dbReference type="Proteomes" id="UP001589645"/>
    </source>
</evidence>
<dbReference type="PANTHER" id="PTHR31683:SF18">
    <property type="entry name" value="PECTATE LYASE 21-RELATED"/>
    <property type="match status" value="1"/>
</dbReference>
<comment type="caution">
    <text evidence="5">The sequence shown here is derived from an EMBL/GenBank/DDBJ whole genome shotgun (WGS) entry which is preliminary data.</text>
</comment>
<evidence type="ECO:0000256" key="2">
    <source>
        <dbReference type="RuleBase" id="RU361173"/>
    </source>
</evidence>
<keyword evidence="2" id="KW-0964">Secreted</keyword>
<evidence type="ECO:0000256" key="1">
    <source>
        <dbReference type="ARBA" id="ARBA00023239"/>
    </source>
</evidence>
<feature type="chain" id="PRO_5046751201" evidence="3">
    <location>
        <begin position="23"/>
        <end position="548"/>
    </location>
</feature>
<reference evidence="5 6" key="1">
    <citation type="submission" date="2024-09" db="EMBL/GenBank/DDBJ databases">
        <authorList>
            <person name="Sun Q."/>
            <person name="Mori K."/>
        </authorList>
    </citation>
    <scope>NUCLEOTIDE SEQUENCE [LARGE SCALE GENOMIC DNA]</scope>
    <source>
        <strain evidence="5 6">CECT 8064</strain>
    </source>
</reference>
<dbReference type="Gene3D" id="2.160.20.10">
    <property type="entry name" value="Single-stranded right-handed beta-helix, Pectin lyase-like"/>
    <property type="match status" value="1"/>
</dbReference>
<dbReference type="InterPro" id="IPR011050">
    <property type="entry name" value="Pectin_lyase_fold/virulence"/>
</dbReference>
<dbReference type="Proteomes" id="UP001589645">
    <property type="component" value="Unassembled WGS sequence"/>
</dbReference>
<organism evidence="5 6">
    <name type="scientific">Vibrio olivae</name>
    <dbReference type="NCBI Taxonomy" id="1243002"/>
    <lineage>
        <taxon>Bacteria</taxon>
        <taxon>Pseudomonadati</taxon>
        <taxon>Pseudomonadota</taxon>
        <taxon>Gammaproteobacteria</taxon>
        <taxon>Vibrionales</taxon>
        <taxon>Vibrionaceae</taxon>
        <taxon>Vibrio</taxon>
    </lineage>
</organism>
<evidence type="ECO:0000313" key="5">
    <source>
        <dbReference type="EMBL" id="MFB9134131.1"/>
    </source>
</evidence>
<dbReference type="RefSeq" id="WP_390189880.1">
    <property type="nucleotide sequence ID" value="NZ_JBHMEP010000001.1"/>
</dbReference>
<dbReference type="Pfam" id="PF00544">
    <property type="entry name" value="Pectate_lyase_4"/>
    <property type="match status" value="1"/>
</dbReference>
<feature type="domain" description="Pectate lyase" evidence="4">
    <location>
        <begin position="151"/>
        <end position="438"/>
    </location>
</feature>
<feature type="signal peptide" evidence="3">
    <location>
        <begin position="1"/>
        <end position="22"/>
    </location>
</feature>
<accession>A0ABV5HIT1</accession>
<keyword evidence="3" id="KW-0732">Signal</keyword>
<dbReference type="SUPFAM" id="SSF51126">
    <property type="entry name" value="Pectin lyase-like"/>
    <property type="match status" value="1"/>
</dbReference>
<dbReference type="PANTHER" id="PTHR31683">
    <property type="entry name" value="PECTATE LYASE 18-RELATED"/>
    <property type="match status" value="1"/>
</dbReference>
<dbReference type="GO" id="GO:0016829">
    <property type="term" value="F:lyase activity"/>
    <property type="evidence" value="ECO:0007669"/>
    <property type="project" value="UniProtKB-KW"/>
</dbReference>
<comment type="similarity">
    <text evidence="2">Belongs to the polysaccharide lyase 1 family.</text>
</comment>
<gene>
    <name evidence="5" type="ORF">ACFFUV_04010</name>
</gene>
<dbReference type="PROSITE" id="PS51257">
    <property type="entry name" value="PROKAR_LIPOPROTEIN"/>
    <property type="match status" value="1"/>
</dbReference>